<dbReference type="Gene3D" id="2.20.200.10">
    <property type="entry name" value="Outer membrane efflux proteins (OEP)"/>
    <property type="match status" value="1"/>
</dbReference>
<name>A0ABU9XXB0_9SPHN</name>
<dbReference type="InterPro" id="IPR003423">
    <property type="entry name" value="OMP_efflux"/>
</dbReference>
<evidence type="ECO:0000256" key="1">
    <source>
        <dbReference type="ARBA" id="ARBA00007613"/>
    </source>
</evidence>
<accession>A0ABU9XXB0</accession>
<dbReference type="EMBL" id="JBDIME010000001">
    <property type="protein sequence ID" value="MEN2788191.1"/>
    <property type="molecule type" value="Genomic_DNA"/>
</dbReference>
<dbReference type="SUPFAM" id="SSF56954">
    <property type="entry name" value="Outer membrane efflux proteins (OEP)"/>
    <property type="match status" value="1"/>
</dbReference>
<reference evidence="3 4" key="1">
    <citation type="submission" date="2024-05" db="EMBL/GenBank/DDBJ databases">
        <authorList>
            <person name="Liu Q."/>
            <person name="Xin Y.-H."/>
        </authorList>
    </citation>
    <scope>NUCLEOTIDE SEQUENCE [LARGE SCALE GENOMIC DNA]</scope>
    <source>
        <strain evidence="3 4">CGMCC 1.10181</strain>
    </source>
</reference>
<dbReference type="NCBIfam" id="TIGR01845">
    <property type="entry name" value="outer_NodT"/>
    <property type="match status" value="1"/>
</dbReference>
<dbReference type="PANTHER" id="PTHR30203">
    <property type="entry name" value="OUTER MEMBRANE CATION EFFLUX PROTEIN"/>
    <property type="match status" value="1"/>
</dbReference>
<comment type="similarity">
    <text evidence="1 2">Belongs to the outer membrane factor (OMF) (TC 1.B.17) family.</text>
</comment>
<evidence type="ECO:0000256" key="2">
    <source>
        <dbReference type="RuleBase" id="RU362097"/>
    </source>
</evidence>
<keyword evidence="2" id="KW-1134">Transmembrane beta strand</keyword>
<dbReference type="Proteomes" id="UP001419910">
    <property type="component" value="Unassembled WGS sequence"/>
</dbReference>
<dbReference type="Gene3D" id="1.20.1600.10">
    <property type="entry name" value="Outer membrane efflux proteins (OEP)"/>
    <property type="match status" value="1"/>
</dbReference>
<dbReference type="InterPro" id="IPR010131">
    <property type="entry name" value="MdtP/NodT-like"/>
</dbReference>
<comment type="subcellular location">
    <subcellularLocation>
        <location evidence="2">Cell membrane</location>
        <topology evidence="2">Lipid-anchor</topology>
    </subcellularLocation>
</comment>
<comment type="caution">
    <text evidence="3">The sequence shown here is derived from an EMBL/GenBank/DDBJ whole genome shotgun (WGS) entry which is preliminary data.</text>
</comment>
<evidence type="ECO:0000313" key="3">
    <source>
        <dbReference type="EMBL" id="MEN2788191.1"/>
    </source>
</evidence>
<dbReference type="PANTHER" id="PTHR30203:SF25">
    <property type="entry name" value="OUTER MEMBRANE PROTEIN-RELATED"/>
    <property type="match status" value="1"/>
</dbReference>
<proteinExistence type="inferred from homology"/>
<keyword evidence="4" id="KW-1185">Reference proteome</keyword>
<organism evidence="3 4">
    <name type="scientific">Sphingomonas oligophenolica</name>
    <dbReference type="NCBI Taxonomy" id="301154"/>
    <lineage>
        <taxon>Bacteria</taxon>
        <taxon>Pseudomonadati</taxon>
        <taxon>Pseudomonadota</taxon>
        <taxon>Alphaproteobacteria</taxon>
        <taxon>Sphingomonadales</taxon>
        <taxon>Sphingomonadaceae</taxon>
        <taxon>Sphingomonas</taxon>
    </lineage>
</organism>
<keyword evidence="2" id="KW-0564">Palmitate</keyword>
<evidence type="ECO:0000313" key="4">
    <source>
        <dbReference type="Proteomes" id="UP001419910"/>
    </source>
</evidence>
<dbReference type="Pfam" id="PF02321">
    <property type="entry name" value="OEP"/>
    <property type="match status" value="2"/>
</dbReference>
<keyword evidence="2" id="KW-0812">Transmembrane</keyword>
<dbReference type="RefSeq" id="WP_343887760.1">
    <property type="nucleotide sequence ID" value="NZ_BAAAEH010000005.1"/>
</dbReference>
<gene>
    <name evidence="3" type="ORF">ABC974_00990</name>
</gene>
<keyword evidence="2" id="KW-0472">Membrane</keyword>
<sequence>MLFASACTVGPNYHPPEMAVPAAYGEPQAAVPGATIDPARWWSAFGDPQLDALVDRALKDNPDIAAAASRVRQARLQEIGARAAGKPTVDATAGASHVEFSKNAGFASLAQLFSGGSSGNGGSSAPGGIALPGSGITTYSVGFDASWEADLFGGDRRGVEAAVARTDAAVWTKRDAAVTLAAEVAQAYFALRLDQEQIAIVEQELTRQRRALEIAGNVAKVGLVPQVDVVRQRGSITTTEARLEPVRSDARMRIHALGILIGEPPETLDAQLSAPGVTPVVLPVVPAGLPSDLLRRRPDIRAAERQLAASTADVGVAVADLYPKFSLTGVAELLSTSLANLFTGDSLQLSGSGAVSFPLFDWGKRKATVGVRKEQREQAYAQYRATVLGALRDVEDPLARIDAERRRNATLKRAVADAETTAHAVESQYRTGFVAQDSLLNAESQILTAREQVAASDAQLRQDSIALFKAIGGGWHEEAPPAR</sequence>
<protein>
    <submittedName>
        <fullName evidence="3">Efflux transporter outer membrane subunit</fullName>
    </submittedName>
</protein>
<keyword evidence="2" id="KW-0449">Lipoprotein</keyword>